<accession>A0A5C6EE89</accession>
<dbReference type="InterPro" id="IPR002226">
    <property type="entry name" value="Catalase_haem_BS"/>
</dbReference>
<proteinExistence type="inferred from homology"/>
<feature type="binding site" evidence="13">
    <location>
        <position position="115"/>
    </location>
    <ligand>
        <name>heme</name>
        <dbReference type="ChEBI" id="CHEBI:30413"/>
    </ligand>
</feature>
<name>A0A5C6EE89_9BACT</name>
<dbReference type="SUPFAM" id="SSF52317">
    <property type="entry name" value="Class I glutamine amidotransferase-like"/>
    <property type="match status" value="1"/>
</dbReference>
<dbReference type="Pfam" id="PF18011">
    <property type="entry name" value="Catalase_C"/>
    <property type="match status" value="1"/>
</dbReference>
<feature type="active site" evidence="11">
    <location>
        <position position="78"/>
    </location>
</feature>
<keyword evidence="5 10" id="KW-0349">Heme</keyword>
<sequence length="693" mass="76927">MANRKKSSGSETAGHGGELHQTATGQDPRLTTNQGVVISDDQNTLTVGPRGPQLLEDFILREKITHFDHERIPERVVHARGYAAHGYFQAYEGNAKLTKAAFLQNPSEKTPVFCRFSTVAGSAGSPDTARDVRGFSVKFYTDAGNYDLVGNNIPVFFIQDAIKFPDLIHSVKPEPDRGFPQAQSAHNTFWDFVSLNPETMHTLMWVMSDRGIPRSFRMMEGFGVHTFRMVNVAGESKFVKFHWRPRCGTFSLIWPEAVQVSGADPDFHRRDLWNSITSGDYPEWELSVQAFSEAEANEFDFDVLDPTKLVPEELVPLTPIGKMVLDRNVDNFFAETEQVAFCPSHVVPGIDFSNDPLLQGRLFSYLDTQLSRLGSPNFHQIPVNKPKCPFANFQRDGHMQMEVPTGHVANEPNSLDDGSPRECPETGFTSFSSEESGEKLRIRPKSFADHYTQARLFWVSMTEAEQRHIVGAFSFELGKCDKVKIRTRMLGHLENIDSDLAKKVAESLGMEGKADAIKPFVAVGDPEPSPSLSQYDKAPKSLRGKTIGLLTTDQVKSSIYNALAKLVKDEGAMLKVITPKAGPIKTDHGKEITPDHFLSGAPSALFDAVVIAPAESNVELLAGEAAAVDWIRDAFAHLKVIGFTDVSKPLFKKAAVDTDADEGLVNVTGSVFEKFTSAAKKHRIWDRERKVRR</sequence>
<organism evidence="17 18">
    <name type="scientific">Rubripirellula reticaptiva</name>
    <dbReference type="NCBI Taxonomy" id="2528013"/>
    <lineage>
        <taxon>Bacteria</taxon>
        <taxon>Pseudomonadati</taxon>
        <taxon>Planctomycetota</taxon>
        <taxon>Planctomycetia</taxon>
        <taxon>Pirellulales</taxon>
        <taxon>Pirellulaceae</taxon>
        <taxon>Rubripirellula</taxon>
    </lineage>
</organism>
<keyword evidence="4 10" id="KW-0575">Peroxidase</keyword>
<gene>
    <name evidence="17" type="primary">katE</name>
    <name evidence="17" type="ORF">Poly59_57780</name>
</gene>
<evidence type="ECO:0000256" key="6">
    <source>
        <dbReference type="ARBA" id="ARBA00022723"/>
    </source>
</evidence>
<evidence type="ECO:0000256" key="14">
    <source>
        <dbReference type="RuleBase" id="RU000498"/>
    </source>
</evidence>
<keyword evidence="9 10" id="KW-0376">Hydrogen peroxide</keyword>
<dbReference type="Pfam" id="PF00199">
    <property type="entry name" value="Catalase"/>
    <property type="match status" value="1"/>
</dbReference>
<dbReference type="FunFam" id="2.40.180.10:FF:000003">
    <property type="entry name" value="Catalase"/>
    <property type="match status" value="1"/>
</dbReference>
<protein>
    <recommendedName>
        <fullName evidence="3 10">Catalase</fullName>
        <ecNumber evidence="3 10">1.11.1.6</ecNumber>
    </recommendedName>
</protein>
<dbReference type="PROSITE" id="PS00437">
    <property type="entry name" value="CATALASE_1"/>
    <property type="match status" value="1"/>
</dbReference>
<dbReference type="PIRSF" id="PIRSF038927">
    <property type="entry name" value="Catalase_clade2"/>
    <property type="match status" value="1"/>
</dbReference>
<feature type="binding site" description="axial binding residue" evidence="12">
    <location>
        <position position="365"/>
    </location>
    <ligand>
        <name>heme</name>
        <dbReference type="ChEBI" id="CHEBI:30413"/>
    </ligand>
    <ligandPart>
        <name>Fe</name>
        <dbReference type="ChEBI" id="CHEBI:18248"/>
    </ligandPart>
</feature>
<feature type="region of interest" description="Disordered" evidence="15">
    <location>
        <begin position="413"/>
        <end position="435"/>
    </location>
</feature>
<dbReference type="CDD" id="cd03132">
    <property type="entry name" value="GATase1_catalase"/>
    <property type="match status" value="1"/>
</dbReference>
<dbReference type="InterPro" id="IPR011614">
    <property type="entry name" value="Catalase_core"/>
</dbReference>
<dbReference type="PROSITE" id="PS51402">
    <property type="entry name" value="CATALASE_3"/>
    <property type="match status" value="1"/>
</dbReference>
<comment type="caution">
    <text evidence="17">The sequence shown here is derived from an EMBL/GenBank/DDBJ whole genome shotgun (WGS) entry which is preliminary data.</text>
</comment>
<comment type="catalytic activity">
    <reaction evidence="10 14">
        <text>2 H2O2 = O2 + 2 H2O</text>
        <dbReference type="Rhea" id="RHEA:20309"/>
        <dbReference type="ChEBI" id="CHEBI:15377"/>
        <dbReference type="ChEBI" id="CHEBI:15379"/>
        <dbReference type="ChEBI" id="CHEBI:16240"/>
        <dbReference type="EC" id="1.11.1.6"/>
    </reaction>
</comment>
<feature type="compositionally biased region" description="Low complexity" evidence="15">
    <location>
        <begin position="425"/>
        <end position="434"/>
    </location>
</feature>
<dbReference type="EC" id="1.11.1.6" evidence="3 10"/>
<dbReference type="GO" id="GO:0046872">
    <property type="term" value="F:metal ion binding"/>
    <property type="evidence" value="ECO:0007669"/>
    <property type="project" value="UniProtKB-KW"/>
</dbReference>
<evidence type="ECO:0000256" key="4">
    <source>
        <dbReference type="ARBA" id="ARBA00022559"/>
    </source>
</evidence>
<dbReference type="SMART" id="SM01060">
    <property type="entry name" value="Catalase"/>
    <property type="match status" value="1"/>
</dbReference>
<dbReference type="GO" id="GO:0004096">
    <property type="term" value="F:catalase activity"/>
    <property type="evidence" value="ECO:0007669"/>
    <property type="project" value="UniProtKB-UniRule"/>
</dbReference>
<feature type="binding site" evidence="13">
    <location>
        <position position="372"/>
    </location>
    <ligand>
        <name>heme</name>
        <dbReference type="ChEBI" id="CHEBI:30413"/>
    </ligand>
</feature>
<feature type="binding site" evidence="13">
    <location>
        <position position="361"/>
    </location>
    <ligand>
        <name>heme</name>
        <dbReference type="ChEBI" id="CHEBI:30413"/>
    </ligand>
</feature>
<dbReference type="GO" id="GO:0042744">
    <property type="term" value="P:hydrogen peroxide catabolic process"/>
    <property type="evidence" value="ECO:0007669"/>
    <property type="project" value="UniProtKB-UniRule"/>
</dbReference>
<dbReference type="Gene3D" id="3.40.50.880">
    <property type="match status" value="1"/>
</dbReference>
<evidence type="ECO:0000256" key="11">
    <source>
        <dbReference type="PIRSR" id="PIRSR038927-1"/>
    </source>
</evidence>
<feature type="compositionally biased region" description="Polar residues" evidence="15">
    <location>
        <begin position="21"/>
        <end position="31"/>
    </location>
</feature>
<evidence type="ECO:0000259" key="16">
    <source>
        <dbReference type="SMART" id="SM01060"/>
    </source>
</evidence>
<dbReference type="Gene3D" id="2.40.180.10">
    <property type="entry name" value="Catalase core domain"/>
    <property type="match status" value="1"/>
</dbReference>
<dbReference type="RefSeq" id="WP_146537259.1">
    <property type="nucleotide sequence ID" value="NZ_SJPX01000006.1"/>
</dbReference>
<dbReference type="SUPFAM" id="SSF56634">
    <property type="entry name" value="Heme-dependent catalase-like"/>
    <property type="match status" value="1"/>
</dbReference>
<dbReference type="GO" id="GO:0006979">
    <property type="term" value="P:response to oxidative stress"/>
    <property type="evidence" value="ECO:0007669"/>
    <property type="project" value="InterPro"/>
</dbReference>
<dbReference type="InterPro" id="IPR024712">
    <property type="entry name" value="Catalase_clade2"/>
</dbReference>
<evidence type="ECO:0000256" key="2">
    <source>
        <dbReference type="ARBA" id="ARBA00010660"/>
    </source>
</evidence>
<reference evidence="17 18" key="1">
    <citation type="submission" date="2019-02" db="EMBL/GenBank/DDBJ databases">
        <title>Deep-cultivation of Planctomycetes and their phenomic and genomic characterization uncovers novel biology.</title>
        <authorList>
            <person name="Wiegand S."/>
            <person name="Jogler M."/>
            <person name="Boedeker C."/>
            <person name="Pinto D."/>
            <person name="Vollmers J."/>
            <person name="Rivas-Marin E."/>
            <person name="Kohn T."/>
            <person name="Peeters S.H."/>
            <person name="Heuer A."/>
            <person name="Rast P."/>
            <person name="Oberbeckmann S."/>
            <person name="Bunk B."/>
            <person name="Jeske O."/>
            <person name="Meyerdierks A."/>
            <person name="Storesund J.E."/>
            <person name="Kallscheuer N."/>
            <person name="Luecker S."/>
            <person name="Lage O.M."/>
            <person name="Pohl T."/>
            <person name="Merkel B.J."/>
            <person name="Hornburger P."/>
            <person name="Mueller R.-W."/>
            <person name="Bruemmer F."/>
            <person name="Labrenz M."/>
            <person name="Spormann A.M."/>
            <person name="Op Den Camp H."/>
            <person name="Overmann J."/>
            <person name="Amann R."/>
            <person name="Jetten M.S.M."/>
            <person name="Mascher T."/>
            <person name="Medema M.H."/>
            <person name="Devos D.P."/>
            <person name="Kaster A.-K."/>
            <person name="Ovreas L."/>
            <person name="Rohde M."/>
            <person name="Galperin M.Y."/>
            <person name="Jogler C."/>
        </authorList>
    </citation>
    <scope>NUCLEOTIDE SEQUENCE [LARGE SCALE GENOMIC DNA]</scope>
    <source>
        <strain evidence="17 18">Poly59</strain>
    </source>
</reference>
<feature type="binding site" evidence="13">
    <location>
        <position position="75"/>
    </location>
    <ligand>
        <name>heme</name>
        <dbReference type="ChEBI" id="CHEBI:30413"/>
    </ligand>
</feature>
<keyword evidence="6 10" id="KW-0479">Metal-binding</keyword>
<evidence type="ECO:0000313" key="18">
    <source>
        <dbReference type="Proteomes" id="UP000317977"/>
    </source>
</evidence>
<keyword evidence="8 10" id="KW-0408">Iron</keyword>
<dbReference type="Pfam" id="PF06628">
    <property type="entry name" value="Catalase-rel"/>
    <property type="match status" value="1"/>
</dbReference>
<dbReference type="InterPro" id="IPR010582">
    <property type="entry name" value="Catalase_immune_responsive"/>
</dbReference>
<dbReference type="EMBL" id="SJPX01000006">
    <property type="protein sequence ID" value="TWU46805.1"/>
    <property type="molecule type" value="Genomic_DNA"/>
</dbReference>
<dbReference type="InterPro" id="IPR043156">
    <property type="entry name" value="Catalase_clade2_helical"/>
</dbReference>
<dbReference type="PANTHER" id="PTHR42821">
    <property type="entry name" value="CATALASE"/>
    <property type="match status" value="1"/>
</dbReference>
<dbReference type="OrthoDB" id="9760293at2"/>
<evidence type="ECO:0000256" key="13">
    <source>
        <dbReference type="PIRSR" id="PIRSR038927-3"/>
    </source>
</evidence>
<dbReference type="InterPro" id="IPR018028">
    <property type="entry name" value="Catalase"/>
</dbReference>
<comment type="cofactor">
    <cofactor evidence="1 10 12">
        <name>heme</name>
        <dbReference type="ChEBI" id="CHEBI:30413"/>
    </cofactor>
</comment>
<evidence type="ECO:0000256" key="15">
    <source>
        <dbReference type="SAM" id="MobiDB-lite"/>
    </source>
</evidence>
<evidence type="ECO:0000313" key="17">
    <source>
        <dbReference type="EMBL" id="TWU46805.1"/>
    </source>
</evidence>
<evidence type="ECO:0000256" key="7">
    <source>
        <dbReference type="ARBA" id="ARBA00023002"/>
    </source>
</evidence>
<evidence type="ECO:0000256" key="10">
    <source>
        <dbReference type="PIRNR" id="PIRNR038927"/>
    </source>
</evidence>
<feature type="binding site" evidence="13">
    <location>
        <position position="164"/>
    </location>
    <ligand>
        <name>heme</name>
        <dbReference type="ChEBI" id="CHEBI:30413"/>
    </ligand>
</feature>
<dbReference type="PRINTS" id="PR00067">
    <property type="entry name" value="CATALASE"/>
</dbReference>
<dbReference type="InterPro" id="IPR041399">
    <property type="entry name" value="Catalase_large_C"/>
</dbReference>
<dbReference type="GO" id="GO:0020037">
    <property type="term" value="F:heme binding"/>
    <property type="evidence" value="ECO:0007669"/>
    <property type="project" value="UniProtKB-UniRule"/>
</dbReference>
<feature type="active site" evidence="11">
    <location>
        <position position="151"/>
    </location>
</feature>
<comment type="function">
    <text evidence="10">Decomposes hydrogen peroxide into water and oxygen; serves to protect cells from the toxic effects of hydrogen peroxide.</text>
</comment>
<dbReference type="Gene3D" id="1.20.1370.20">
    <property type="match status" value="1"/>
</dbReference>
<evidence type="ECO:0000256" key="8">
    <source>
        <dbReference type="ARBA" id="ARBA00023004"/>
    </source>
</evidence>
<feature type="domain" description="Catalase core" evidence="16">
    <location>
        <begin position="31"/>
        <end position="419"/>
    </location>
</feature>
<keyword evidence="7 10" id="KW-0560">Oxidoreductase</keyword>
<dbReference type="GO" id="GO:0005829">
    <property type="term" value="C:cytosol"/>
    <property type="evidence" value="ECO:0007669"/>
    <property type="project" value="TreeGrafter"/>
</dbReference>
<dbReference type="PROSITE" id="PS00438">
    <property type="entry name" value="CATALASE_2"/>
    <property type="match status" value="1"/>
</dbReference>
<dbReference type="InterPro" id="IPR024708">
    <property type="entry name" value="Catalase_AS"/>
</dbReference>
<dbReference type="AlphaFoldDB" id="A0A5C6EE89"/>
<keyword evidence="18" id="KW-1185">Reference proteome</keyword>
<dbReference type="PANTHER" id="PTHR42821:SF1">
    <property type="entry name" value="CATALASE-B"/>
    <property type="match status" value="1"/>
</dbReference>
<dbReference type="InterPro" id="IPR029062">
    <property type="entry name" value="Class_I_gatase-like"/>
</dbReference>
<dbReference type="Proteomes" id="UP000317977">
    <property type="component" value="Unassembled WGS sequence"/>
</dbReference>
<feature type="region of interest" description="Disordered" evidence="15">
    <location>
        <begin position="1"/>
        <end position="31"/>
    </location>
</feature>
<evidence type="ECO:0000256" key="12">
    <source>
        <dbReference type="PIRSR" id="PIRSR038927-2"/>
    </source>
</evidence>
<evidence type="ECO:0000256" key="9">
    <source>
        <dbReference type="ARBA" id="ARBA00023324"/>
    </source>
</evidence>
<evidence type="ECO:0000256" key="5">
    <source>
        <dbReference type="ARBA" id="ARBA00022617"/>
    </source>
</evidence>
<comment type="similarity">
    <text evidence="2">Belongs to the catalase family. HPII subfamily.</text>
</comment>
<dbReference type="InterPro" id="IPR020835">
    <property type="entry name" value="Catalase_sf"/>
</dbReference>
<evidence type="ECO:0000256" key="1">
    <source>
        <dbReference type="ARBA" id="ARBA00001971"/>
    </source>
</evidence>
<evidence type="ECO:0000256" key="3">
    <source>
        <dbReference type="ARBA" id="ARBA00012314"/>
    </source>
</evidence>